<dbReference type="SUPFAM" id="SSF109709">
    <property type="entry name" value="KorB DNA-binding domain-like"/>
    <property type="match status" value="1"/>
</dbReference>
<evidence type="ECO:0000259" key="3">
    <source>
        <dbReference type="SMART" id="SM00470"/>
    </source>
</evidence>
<dbReference type="PANTHER" id="PTHR33375">
    <property type="entry name" value="CHROMOSOME-PARTITIONING PROTEIN PARB-RELATED"/>
    <property type="match status" value="1"/>
</dbReference>
<dbReference type="Proteomes" id="UP000534783">
    <property type="component" value="Unassembled WGS sequence"/>
</dbReference>
<sequence length="461" mass="53044">MIEEKGEAEKDRAEPEIDELIDLLIKDPKGLSLEEGRRVYQHFLDQVDPISRQAETLREAIEEIDGHLERVKRGDPNYLITPQGTFFKPAVEIRVVPTDQLIPDTNYQDLFRDMEGEDFEQLKASIQENGIIQPIIVDPKMGVICGHQRLRAAKEIGLPSIPVVVRSVEKEETRGIMAIEENIRRRQLQPSEMARAVKKLTELEERKNRADLVAKEINLSRSQTYRYRDLSALIPEISSLLDGGKLTQQTALQIAQLDEDVQRVLYEALGERISGQKVDEFKRANADLIKQAERLNVEIERRKARETKLEAEKNRLQNDLEQAKSEATDEITRRLRLEEELKETRAESYQKLQEKQAVLDKITRNAEPKVVPPPDYKVVKEENAKLRTELKELKGKGGRHPDVILTELYGVFTGQILSVDLEAMKGKPDSSIRALFFPLMPRIKTWIDRLEELIEPQTKPR</sequence>
<dbReference type="PANTHER" id="PTHR33375:SF1">
    <property type="entry name" value="CHROMOSOME-PARTITIONING PROTEIN PARB-RELATED"/>
    <property type="match status" value="1"/>
</dbReference>
<keyword evidence="2" id="KW-0175">Coiled coil</keyword>
<name>A0A7X6DT02_9BACT</name>
<feature type="coiled-coil region" evidence="2">
    <location>
        <begin position="278"/>
        <end position="347"/>
    </location>
</feature>
<dbReference type="GO" id="GO:0003677">
    <property type="term" value="F:DNA binding"/>
    <property type="evidence" value="ECO:0007669"/>
    <property type="project" value="InterPro"/>
</dbReference>
<reference evidence="4 5" key="1">
    <citation type="journal article" date="2020" name="Nature">
        <title>Bacterial chemolithoautotrophy via manganese oxidation.</title>
        <authorList>
            <person name="Yu H."/>
            <person name="Leadbetter J.R."/>
        </authorList>
    </citation>
    <scope>NUCLEOTIDE SEQUENCE [LARGE SCALE GENOMIC DNA]</scope>
    <source>
        <strain evidence="4 5">Mn-1</strain>
    </source>
</reference>
<comment type="caution">
    <text evidence="4">The sequence shown here is derived from an EMBL/GenBank/DDBJ whole genome shotgun (WGS) entry which is preliminary data.</text>
</comment>
<dbReference type="Pfam" id="PF02195">
    <property type="entry name" value="ParB_N"/>
    <property type="match status" value="1"/>
</dbReference>
<dbReference type="SUPFAM" id="SSF110849">
    <property type="entry name" value="ParB/Sulfiredoxin"/>
    <property type="match status" value="1"/>
</dbReference>
<evidence type="ECO:0000256" key="2">
    <source>
        <dbReference type="SAM" id="Coils"/>
    </source>
</evidence>
<comment type="similarity">
    <text evidence="1">Belongs to the ParB family.</text>
</comment>
<dbReference type="InterPro" id="IPR003115">
    <property type="entry name" value="ParB_N"/>
</dbReference>
<dbReference type="Gene3D" id="1.10.10.2830">
    <property type="match status" value="1"/>
</dbReference>
<proteinExistence type="inferred from homology"/>
<dbReference type="InterPro" id="IPR004437">
    <property type="entry name" value="ParB/RepB/Spo0J"/>
</dbReference>
<evidence type="ECO:0000313" key="5">
    <source>
        <dbReference type="Proteomes" id="UP000534783"/>
    </source>
</evidence>
<dbReference type="AlphaFoldDB" id="A0A7X6DT02"/>
<dbReference type="EMBL" id="VTOW01000004">
    <property type="protein sequence ID" value="NKE72815.1"/>
    <property type="molecule type" value="Genomic_DNA"/>
</dbReference>
<gene>
    <name evidence="4" type="ORF">MNODULE_18860</name>
</gene>
<evidence type="ECO:0000313" key="4">
    <source>
        <dbReference type="EMBL" id="NKE72815.1"/>
    </source>
</evidence>
<dbReference type="Gene3D" id="3.90.1530.30">
    <property type="match status" value="1"/>
</dbReference>
<accession>A0A7X6DT02</accession>
<evidence type="ECO:0000256" key="1">
    <source>
        <dbReference type="ARBA" id="ARBA00006295"/>
    </source>
</evidence>
<dbReference type="GO" id="GO:0005694">
    <property type="term" value="C:chromosome"/>
    <property type="evidence" value="ECO:0007669"/>
    <property type="project" value="TreeGrafter"/>
</dbReference>
<organism evidence="4 5">
    <name type="scientific">Candidatus Manganitrophus noduliformans</name>
    <dbReference type="NCBI Taxonomy" id="2606439"/>
    <lineage>
        <taxon>Bacteria</taxon>
        <taxon>Pseudomonadati</taxon>
        <taxon>Nitrospirota</taxon>
        <taxon>Nitrospiria</taxon>
        <taxon>Candidatus Troglogloeales</taxon>
        <taxon>Candidatus Manganitrophaceae</taxon>
        <taxon>Candidatus Manganitrophus</taxon>
    </lineage>
</organism>
<dbReference type="NCBIfam" id="TIGR00180">
    <property type="entry name" value="parB_part"/>
    <property type="match status" value="1"/>
</dbReference>
<dbReference type="InterPro" id="IPR036086">
    <property type="entry name" value="ParB/Sulfiredoxin_sf"/>
</dbReference>
<feature type="domain" description="ParB-like N-terminal" evidence="3">
    <location>
        <begin position="94"/>
        <end position="183"/>
    </location>
</feature>
<dbReference type="SMART" id="SM00470">
    <property type="entry name" value="ParB"/>
    <property type="match status" value="1"/>
</dbReference>
<keyword evidence="5" id="KW-1185">Reference proteome</keyword>
<dbReference type="RefSeq" id="WP_168062751.1">
    <property type="nucleotide sequence ID" value="NZ_VTOW01000004.1"/>
</dbReference>
<dbReference type="GO" id="GO:0007059">
    <property type="term" value="P:chromosome segregation"/>
    <property type="evidence" value="ECO:0007669"/>
    <property type="project" value="TreeGrafter"/>
</dbReference>
<dbReference type="InterPro" id="IPR050336">
    <property type="entry name" value="Chromosome_partition/occlusion"/>
</dbReference>
<protein>
    <submittedName>
        <fullName evidence="4">ParB/RepB/Spo0J family partition protein</fullName>
    </submittedName>
</protein>